<dbReference type="Gene3D" id="1.20.1270.210">
    <property type="match status" value="1"/>
</dbReference>
<evidence type="ECO:0000313" key="13">
    <source>
        <dbReference type="EMBL" id="CAB4172999.1"/>
    </source>
</evidence>
<feature type="compositionally biased region" description="Pro residues" evidence="11">
    <location>
        <begin position="483"/>
        <end position="518"/>
    </location>
</feature>
<dbReference type="Pfam" id="PF03496">
    <property type="entry name" value="ADPrib_exo_Tox"/>
    <property type="match status" value="1"/>
</dbReference>
<dbReference type="SUPFAM" id="SSF56399">
    <property type="entry name" value="ADP-ribosylation"/>
    <property type="match status" value="1"/>
</dbReference>
<dbReference type="PANTHER" id="PTHR10339">
    <property type="entry name" value="ADP-RIBOSYLTRANSFERASE"/>
    <property type="match status" value="1"/>
</dbReference>
<dbReference type="GO" id="GO:0003950">
    <property type="term" value="F:NAD+ poly-ADP-ribosyltransferase activity"/>
    <property type="evidence" value="ECO:0007669"/>
    <property type="project" value="TreeGrafter"/>
</dbReference>
<reference evidence="14" key="1">
    <citation type="submission" date="2020-05" db="EMBL/GenBank/DDBJ databases">
        <authorList>
            <person name="Chiriac C."/>
            <person name="Salcher M."/>
            <person name="Ghai R."/>
            <person name="Kavagutti S V."/>
        </authorList>
    </citation>
    <scope>NUCLEOTIDE SEQUENCE</scope>
</reference>
<evidence type="ECO:0000256" key="5">
    <source>
        <dbReference type="ARBA" id="ARBA00022679"/>
    </source>
</evidence>
<dbReference type="GO" id="GO:0016779">
    <property type="term" value="F:nucleotidyltransferase activity"/>
    <property type="evidence" value="ECO:0007669"/>
    <property type="project" value="UniProtKB-KW"/>
</dbReference>
<keyword evidence="5" id="KW-0808">Transferase</keyword>
<dbReference type="Pfam" id="PF04860">
    <property type="entry name" value="Phage_portal"/>
    <property type="match status" value="1"/>
</dbReference>
<name>A0A6J5S481_9CAUD</name>
<keyword evidence="9" id="KW-0843">Virulence</keyword>
<feature type="compositionally biased region" description="Gly residues" evidence="11">
    <location>
        <begin position="808"/>
        <end position="825"/>
    </location>
</feature>
<evidence type="ECO:0000256" key="6">
    <source>
        <dbReference type="ARBA" id="ARBA00022695"/>
    </source>
</evidence>
<dbReference type="Gene3D" id="3.90.176.10">
    <property type="entry name" value="Toxin ADP-ribosyltransferase, Chain A, domain 1"/>
    <property type="match status" value="1"/>
</dbReference>
<feature type="compositionally biased region" description="Gly residues" evidence="11">
    <location>
        <begin position="533"/>
        <end position="551"/>
    </location>
</feature>
<organism evidence="14">
    <name type="scientific">uncultured Caudovirales phage</name>
    <dbReference type="NCBI Taxonomy" id="2100421"/>
    <lineage>
        <taxon>Viruses</taxon>
        <taxon>Duplodnaviria</taxon>
        <taxon>Heunggongvirae</taxon>
        <taxon>Uroviricota</taxon>
        <taxon>Caudoviricetes</taxon>
        <taxon>Peduoviridae</taxon>
        <taxon>Maltschvirus</taxon>
        <taxon>Maltschvirus maltsch</taxon>
    </lineage>
</organism>
<dbReference type="InterPro" id="IPR006944">
    <property type="entry name" value="Phage/GTA_portal"/>
</dbReference>
<evidence type="ECO:0000256" key="10">
    <source>
        <dbReference type="ARBA" id="ARBA00023219"/>
    </source>
</evidence>
<evidence type="ECO:0000256" key="4">
    <source>
        <dbReference type="ARBA" id="ARBA00022676"/>
    </source>
</evidence>
<evidence type="ECO:0000256" key="7">
    <source>
        <dbReference type="ARBA" id="ARBA00022950"/>
    </source>
</evidence>
<evidence type="ECO:0000256" key="9">
    <source>
        <dbReference type="ARBA" id="ARBA00023026"/>
    </source>
</evidence>
<dbReference type="NCBIfam" id="TIGR01537">
    <property type="entry name" value="portal_HK97"/>
    <property type="match status" value="1"/>
</dbReference>
<dbReference type="Gene3D" id="3.30.1120.70">
    <property type="match status" value="1"/>
</dbReference>
<evidence type="ECO:0000256" key="8">
    <source>
        <dbReference type="ARBA" id="ARBA00023009"/>
    </source>
</evidence>
<dbReference type="Gene3D" id="3.40.140.120">
    <property type="match status" value="1"/>
</dbReference>
<dbReference type="EMBL" id="LR796888">
    <property type="protein sequence ID" value="CAB4172999.1"/>
    <property type="molecule type" value="Genomic_DNA"/>
</dbReference>
<sequence length="1201" mass="127705">MAIDGILSRIFGGLTRQASTPVAIGFEENSPVGMPVSAGVQGYISNWADTGRYITPELARQSPSVYACTMLISQSIARMEWKVYKVEEEQMRPLPNHPLYHLLNIEPNPFMGALTWRQSMLMDCLLYGNGYSYIERDASGRPIRLEKLRPDLMNVQRAADNSVVYHYAAGIPGSQVFNAYDIFHLIGPSADGLIGEPPIYLARQMIGVEIEAEAFVASFFQNGARPAGVLQVQGTLSPEAYTRLRDSWQAMQGGSRNAGRVAILESGYEFKQVSINPDDAQLIELRRYCREQIAAAFGVPPHMVGDSSKQSYSSAEQADLEFTKHTLGTWVSRLEEETIRKLIRPGDQVRTAISFDALTRGDLGGRFNAYATALQHGFLSINEVRSREGMGPVLGGENLRVPLQLGPLPTTTKESDAPTSAEAQASGVGQLQAMSALAAMVAKGEIPAEAASGIIAAAFPLIGEADIAKIISPLADAARKPKAAPPPPGGSKPTPTDPSPPEPTTPAPAPTPANPSPTDPASAGELSRRDCGSGAGGFQPGNECGKGGTGGDDISEGSDAGIPAAADLTKVGNLGGSTGAMLAKDKDGNQYVVKEGNSPEHIRSEAAANDIYAAAGVPVPAHSLDESDSSAPKQITKFVEGTPIGNLSGAKFEAAASQLREHFAADALMANWDVIGLNGDNVLVPKDGGPPQRVDNGGSLTFRAQGGPKAFGPKVGELESMRTSDQGRRVFGKLNNNQIAAQIRDLGRRRSSIVRAAPKELRETISARLDYMERWAKENGARSKGDATTIILDYVEETDEERDCGTGAGGFQPGNACGQGGGGGAEDGKDGEGKKDAKAPGKWMEKKPDGYTTAVQSVGEAKLHACLAARYENEEGMTKKEAQVAAIDYMLDTPQAAMMKDFAKYGINPESAENMVKPSTLKNDPGIYAKDKAIAAGLIKPAASGSQSNKAPIEATPTAPPKQSAAAPVAPSKAKDPEDKADQPIKTKGKASTTPGIPPEGKLPTGHDPDWTVETPTPKVTAIQEAVVNNVALAKEAVNNYSQSGYNELNAQLRKNSTPTKDSLYAVASFEAKEAAMVAALDAVTRCDKRDPPPATVYRGSGEKVMMQIDKLGVGDTFVDHGFMSTSTRRAAAESFGGGKVMMRISTRQGISIKAWSSHKNEEEVLLPRGSRFKVKTKEWRYIQGRGRVLVVDLEHMDTNH</sequence>
<keyword evidence="10" id="KW-0231">Viral genome packaging</keyword>
<feature type="compositionally biased region" description="Basic and acidic residues" evidence="11">
    <location>
        <begin position="973"/>
        <end position="985"/>
    </location>
</feature>
<keyword evidence="8" id="KW-1160">Virus entry into host cell</keyword>
<evidence type="ECO:0000256" key="11">
    <source>
        <dbReference type="SAM" id="MobiDB-lite"/>
    </source>
</evidence>
<keyword evidence="8" id="KW-1162">Viral penetration into host cytoplasm</keyword>
<keyword evidence="4" id="KW-0328">Glycosyltransferase</keyword>
<keyword evidence="8" id="KW-1171">Viral genome ejection through host cell envelope</keyword>
<feature type="region of interest" description="Disordered" evidence="11">
    <location>
        <begin position="478"/>
        <end position="561"/>
    </location>
</feature>
<feature type="compositionally biased region" description="Basic and acidic residues" evidence="11">
    <location>
        <begin position="826"/>
        <end position="848"/>
    </location>
</feature>
<dbReference type="PROSITE" id="PS51996">
    <property type="entry name" value="TR_MART"/>
    <property type="match status" value="1"/>
</dbReference>
<proteinExistence type="predicted"/>
<evidence type="ECO:0000256" key="2">
    <source>
        <dbReference type="ARBA" id="ARBA00022525"/>
    </source>
</evidence>
<evidence type="ECO:0000256" key="1">
    <source>
        <dbReference type="ARBA" id="ARBA00004613"/>
    </source>
</evidence>
<feature type="compositionally biased region" description="Polar residues" evidence="11">
    <location>
        <begin position="409"/>
        <end position="426"/>
    </location>
</feature>
<keyword evidence="2" id="KW-0964">Secreted</keyword>
<feature type="region of interest" description="Disordered" evidence="11">
    <location>
        <begin position="404"/>
        <end position="426"/>
    </location>
</feature>
<feature type="compositionally biased region" description="Low complexity" evidence="11">
    <location>
        <begin position="961"/>
        <end position="972"/>
    </location>
</feature>
<evidence type="ECO:0000256" key="3">
    <source>
        <dbReference type="ARBA" id="ARBA00022656"/>
    </source>
</evidence>
<evidence type="ECO:0000313" key="14">
    <source>
        <dbReference type="EMBL" id="CAB4203275.1"/>
    </source>
</evidence>
<accession>A0A6J5S481</accession>
<protein>
    <submittedName>
        <fullName evidence="14">Phage portal protein, HK97</fullName>
    </submittedName>
</protein>
<dbReference type="GO" id="GO:0090729">
    <property type="term" value="F:toxin activity"/>
    <property type="evidence" value="ECO:0007669"/>
    <property type="project" value="UniProtKB-KW"/>
</dbReference>
<comment type="subcellular location">
    <subcellularLocation>
        <location evidence="1">Secreted</location>
    </subcellularLocation>
</comment>
<keyword evidence="3" id="KW-0800">Toxin</keyword>
<feature type="region of interest" description="Disordered" evidence="11">
    <location>
        <begin position="808"/>
        <end position="848"/>
    </location>
</feature>
<dbReference type="EMBL" id="LR797329">
    <property type="protein sequence ID" value="CAB4203275.1"/>
    <property type="molecule type" value="Genomic_DNA"/>
</dbReference>
<keyword evidence="6" id="KW-0548">Nucleotidyltransferase</keyword>
<dbReference type="InterPro" id="IPR003540">
    <property type="entry name" value="ADP-ribosyltransferase"/>
</dbReference>
<evidence type="ECO:0000259" key="12">
    <source>
        <dbReference type="Pfam" id="PF03496"/>
    </source>
</evidence>
<keyword evidence="7" id="KW-1188">Viral release from host cell</keyword>
<gene>
    <name evidence="14" type="ORF">UFOVP1379_16</name>
    <name evidence="13" type="ORF">UFOVP942_21</name>
</gene>
<dbReference type="InterPro" id="IPR006427">
    <property type="entry name" value="Portal_HK97"/>
</dbReference>
<dbReference type="InterPro" id="IPR050999">
    <property type="entry name" value="ADP-ribosyltransferase_ARG"/>
</dbReference>
<feature type="region of interest" description="Disordered" evidence="11">
    <location>
        <begin position="942"/>
        <end position="1009"/>
    </location>
</feature>
<keyword evidence="7" id="KW-0118">Viral capsid assembly</keyword>
<dbReference type="PANTHER" id="PTHR10339:SF25">
    <property type="entry name" value="SECRETED EXOENZYME S"/>
    <property type="match status" value="1"/>
</dbReference>
<dbReference type="GO" id="GO:0005576">
    <property type="term" value="C:extracellular region"/>
    <property type="evidence" value="ECO:0007669"/>
    <property type="project" value="UniProtKB-SubCell"/>
</dbReference>
<feature type="domain" description="ADP ribosyltransferase" evidence="12">
    <location>
        <begin position="1035"/>
        <end position="1187"/>
    </location>
</feature>